<dbReference type="AlphaFoldDB" id="A0A4Q4Z9C2"/>
<feature type="transmembrane region" description="Helical" evidence="1">
    <location>
        <begin position="92"/>
        <end position="113"/>
    </location>
</feature>
<organism evidence="2 3">
    <name type="scientific">Nocardioides guangzhouensis</name>
    <dbReference type="NCBI Taxonomy" id="2497878"/>
    <lineage>
        <taxon>Bacteria</taxon>
        <taxon>Bacillati</taxon>
        <taxon>Actinomycetota</taxon>
        <taxon>Actinomycetes</taxon>
        <taxon>Propionibacteriales</taxon>
        <taxon>Nocardioidaceae</taxon>
        <taxon>Nocardioides</taxon>
    </lineage>
</organism>
<protein>
    <submittedName>
        <fullName evidence="2">Uncharacterized protein</fullName>
    </submittedName>
</protein>
<keyword evidence="1" id="KW-0472">Membrane</keyword>
<evidence type="ECO:0000313" key="2">
    <source>
        <dbReference type="EMBL" id="RYP84453.1"/>
    </source>
</evidence>
<evidence type="ECO:0000256" key="1">
    <source>
        <dbReference type="SAM" id="Phobius"/>
    </source>
</evidence>
<comment type="caution">
    <text evidence="2">The sequence shown here is derived from an EMBL/GenBank/DDBJ whole genome shotgun (WGS) entry which is preliminary data.</text>
</comment>
<feature type="transmembrane region" description="Helical" evidence="1">
    <location>
        <begin position="63"/>
        <end position="86"/>
    </location>
</feature>
<dbReference type="EMBL" id="SDKM01000023">
    <property type="protein sequence ID" value="RYP84453.1"/>
    <property type="molecule type" value="Genomic_DNA"/>
</dbReference>
<proteinExistence type="predicted"/>
<sequence>MMTAYRALWWVCSAALVLIGAGAALTLAPAAFVFLFLAFATVGGVVRLCLIPDPDARSLREQARLIGSGALIAGATACAFVGYAALLGTGVFLLALPVLGTSPYVVAICGRWLRAWPPPPSAPMGPVMRSLAYASPEYLGPPPLREFGDLTVEELCHAWRTSYIELQRQTRPARVLALVMQRQRYLDELEQRNARGFTQWLASGARPPGNPLPYIAGERLGHPTIDWDELTRGQDC</sequence>
<keyword evidence="1" id="KW-1133">Transmembrane helix</keyword>
<name>A0A4Q4Z9C2_9ACTN</name>
<keyword evidence="3" id="KW-1185">Reference proteome</keyword>
<feature type="transmembrane region" description="Helical" evidence="1">
    <location>
        <begin position="32"/>
        <end position="51"/>
    </location>
</feature>
<reference evidence="2 3" key="1">
    <citation type="submission" date="2019-01" db="EMBL/GenBank/DDBJ databases">
        <title>Nocardioides guangzhouensis sp. nov., an actinobacterium isolated from soil.</title>
        <authorList>
            <person name="Fu Y."/>
            <person name="Cai Y."/>
            <person name="Lin Z."/>
            <person name="Chen P."/>
        </authorList>
    </citation>
    <scope>NUCLEOTIDE SEQUENCE [LARGE SCALE GENOMIC DNA]</scope>
    <source>
        <strain evidence="2 3">130</strain>
    </source>
</reference>
<accession>A0A4Q4Z9C2</accession>
<gene>
    <name evidence="2" type="ORF">EKO23_15640</name>
</gene>
<dbReference type="RefSeq" id="WP_134718936.1">
    <property type="nucleotide sequence ID" value="NZ_SDKM01000023.1"/>
</dbReference>
<evidence type="ECO:0000313" key="3">
    <source>
        <dbReference type="Proteomes" id="UP000295198"/>
    </source>
</evidence>
<keyword evidence="1" id="KW-0812">Transmembrane</keyword>
<dbReference type="OrthoDB" id="3827100at2"/>
<dbReference type="Proteomes" id="UP000295198">
    <property type="component" value="Unassembled WGS sequence"/>
</dbReference>